<feature type="compositionally biased region" description="Basic and acidic residues" evidence="7">
    <location>
        <begin position="562"/>
        <end position="575"/>
    </location>
</feature>
<dbReference type="OrthoDB" id="288249at2759"/>
<dbReference type="InParanoid" id="I7LVC3"/>
<dbReference type="GeneID" id="7827547"/>
<dbReference type="CDD" id="cd07521">
    <property type="entry name" value="HAD_FCP1-like"/>
    <property type="match status" value="1"/>
</dbReference>
<dbReference type="PROSITE" id="PS50172">
    <property type="entry name" value="BRCT"/>
    <property type="match status" value="1"/>
</dbReference>
<evidence type="ECO:0000313" key="10">
    <source>
        <dbReference type="EMBL" id="EAR97854.1"/>
    </source>
</evidence>
<keyword evidence="4" id="KW-0539">Nucleus</keyword>
<dbReference type="InterPro" id="IPR023214">
    <property type="entry name" value="HAD_sf"/>
</dbReference>
<sequence>MLSEKVKIYCRGDDRDYLISQVIVRRNNVQISSVQFNAKTGDWVEKGQELGKLICSDGSEKVIKINLKGTIDQINQNITLNAPSFSLCNINICGHDELNHTELQHMFICSKCSEEVWIYRDKSVGLIVAQNLSDFNSSKRLDHKDKDYEIKFSSIKKNEILQPKSLLFEAELCSQNSQSDSESEDESEKIQFNLNEVIYIKDINYNYNNDRSWILKYEKVICSHQKIDQNNSCVYCYQDLPKHTNKVYAGLDQKDKSVLIGKEYAEYSKKLAHQQLHSNQKLILVLDLDNTILHAVPAIKNALFDNADGIQQDSFKEFHNRYSKYVIKFRPYMKEFLQTVLPHYEIYIFTMAMLDYAKCVCDYLKQTYKDILDDYPMTFNYDRIISREQFSSNNKDLQQILPNSEKIMLILDDRDDVWAKNKMNLVTTLPYIYWWEGSDSFNEQAFKAIDQIYVNRANYHRQLSKNFKKSIKSQSQTPANDGTNGSKNSDSQNELNDQKSLKDSTQEANSEITVEKQAKQSEKSQNSNQETNQEEQSDKINSSQDKTQQTNEQDSKTQNNKQEIRIDEENQKTEIENQDSSNEDKQNETTENQGIPENEEKMDLEQDEQNQLGDQSEQQITQEYPSFNQRESEMDLQIDSVQLEEQTKAPNQTIQDEQKNQVNQNPQSASTIFLEEKKYRPKYKEQILNQYNNYTFWKTNQSLQYKLTVIKKTDNYLLFAAPILVHLKNKYYEESDESKRDIRQAFSYYTSQILKGVKILVSSVIRKDKNETAENNIICQRFQRMGGTLVEKLKNDQEIHYLVIGSSPRKDKLSKAIEKNIPIISYKWIEYCWYYNYKFDIQIFEVNKTDFTFKKNDQLIQQELFDKYQNLISI</sequence>
<comment type="catalytic activity">
    <reaction evidence="5">
        <text>O-phospho-L-seryl-[protein] + H2O = L-seryl-[protein] + phosphate</text>
        <dbReference type="Rhea" id="RHEA:20629"/>
        <dbReference type="Rhea" id="RHEA-COMP:9863"/>
        <dbReference type="Rhea" id="RHEA-COMP:11604"/>
        <dbReference type="ChEBI" id="CHEBI:15377"/>
        <dbReference type="ChEBI" id="CHEBI:29999"/>
        <dbReference type="ChEBI" id="CHEBI:43474"/>
        <dbReference type="ChEBI" id="CHEBI:83421"/>
        <dbReference type="EC" id="3.1.3.16"/>
    </reaction>
</comment>
<feature type="compositionally biased region" description="Basic and acidic residues" evidence="7">
    <location>
        <begin position="496"/>
        <end position="505"/>
    </location>
</feature>
<dbReference type="GO" id="GO:0008420">
    <property type="term" value="F:RNA polymerase II CTD heptapeptide repeat phosphatase activity"/>
    <property type="evidence" value="ECO:0007669"/>
    <property type="project" value="InterPro"/>
</dbReference>
<evidence type="ECO:0000256" key="2">
    <source>
        <dbReference type="ARBA" id="ARBA00013081"/>
    </source>
</evidence>
<dbReference type="STRING" id="312017.I7LVC3"/>
<comment type="catalytic activity">
    <reaction evidence="6">
        <text>O-phospho-L-threonyl-[protein] + H2O = L-threonyl-[protein] + phosphate</text>
        <dbReference type="Rhea" id="RHEA:47004"/>
        <dbReference type="Rhea" id="RHEA-COMP:11060"/>
        <dbReference type="Rhea" id="RHEA-COMP:11605"/>
        <dbReference type="ChEBI" id="CHEBI:15377"/>
        <dbReference type="ChEBI" id="CHEBI:30013"/>
        <dbReference type="ChEBI" id="CHEBI:43474"/>
        <dbReference type="ChEBI" id="CHEBI:61977"/>
        <dbReference type="EC" id="3.1.3.16"/>
    </reaction>
</comment>
<dbReference type="CDD" id="cd00027">
    <property type="entry name" value="BRCT"/>
    <property type="match status" value="1"/>
</dbReference>
<dbReference type="PANTHER" id="PTHR23081:SF36">
    <property type="entry name" value="RNA POLYMERASE II SUBUNIT A C-TERMINAL DOMAIN PHOSPHATASE"/>
    <property type="match status" value="1"/>
</dbReference>
<feature type="region of interest" description="Disordered" evidence="7">
    <location>
        <begin position="468"/>
        <end position="617"/>
    </location>
</feature>
<evidence type="ECO:0000256" key="7">
    <source>
        <dbReference type="SAM" id="MobiDB-lite"/>
    </source>
</evidence>
<dbReference type="AlphaFoldDB" id="I7LVC3"/>
<keyword evidence="3" id="KW-0378">Hydrolase</keyword>
<organism evidence="10 11">
    <name type="scientific">Tetrahymena thermophila (strain SB210)</name>
    <dbReference type="NCBI Taxonomy" id="312017"/>
    <lineage>
        <taxon>Eukaryota</taxon>
        <taxon>Sar</taxon>
        <taxon>Alveolata</taxon>
        <taxon>Ciliophora</taxon>
        <taxon>Intramacronucleata</taxon>
        <taxon>Oligohymenophorea</taxon>
        <taxon>Hymenostomatida</taxon>
        <taxon>Tetrahymenina</taxon>
        <taxon>Tetrahymenidae</taxon>
        <taxon>Tetrahymena</taxon>
    </lineage>
</organism>
<feature type="domain" description="FCP1 homology" evidence="9">
    <location>
        <begin position="277"/>
        <end position="452"/>
    </location>
</feature>
<evidence type="ECO:0000256" key="6">
    <source>
        <dbReference type="ARBA" id="ARBA00048336"/>
    </source>
</evidence>
<feature type="domain" description="BRCT" evidence="8">
    <location>
        <begin position="749"/>
        <end position="846"/>
    </location>
</feature>
<evidence type="ECO:0000259" key="9">
    <source>
        <dbReference type="PROSITE" id="PS50969"/>
    </source>
</evidence>
<evidence type="ECO:0000256" key="4">
    <source>
        <dbReference type="ARBA" id="ARBA00023242"/>
    </source>
</evidence>
<proteinExistence type="predicted"/>
<accession>I7LVC3</accession>
<dbReference type="SUPFAM" id="SSF52113">
    <property type="entry name" value="BRCT domain"/>
    <property type="match status" value="1"/>
</dbReference>
<dbReference type="eggNOG" id="KOG0323">
    <property type="taxonomic scope" value="Eukaryota"/>
</dbReference>
<dbReference type="InterPro" id="IPR039189">
    <property type="entry name" value="Fcp1"/>
</dbReference>
<dbReference type="InterPro" id="IPR036412">
    <property type="entry name" value="HAD-like_sf"/>
</dbReference>
<dbReference type="SUPFAM" id="SSF56784">
    <property type="entry name" value="HAD-like"/>
    <property type="match status" value="1"/>
</dbReference>
<dbReference type="PROSITE" id="PS50969">
    <property type="entry name" value="FCP1"/>
    <property type="match status" value="1"/>
</dbReference>
<protein>
    <recommendedName>
        <fullName evidence="2">protein-serine/threonine phosphatase</fullName>
        <ecNumber evidence="2">3.1.3.16</ecNumber>
    </recommendedName>
</protein>
<dbReference type="Proteomes" id="UP000009168">
    <property type="component" value="Unassembled WGS sequence"/>
</dbReference>
<name>I7LVC3_TETTS</name>
<feature type="compositionally biased region" description="Polar residues" evidence="7">
    <location>
        <begin position="472"/>
        <end position="495"/>
    </location>
</feature>
<dbReference type="InterPro" id="IPR004274">
    <property type="entry name" value="FCP1_dom"/>
</dbReference>
<dbReference type="Gene3D" id="3.40.50.1000">
    <property type="entry name" value="HAD superfamily/HAD-like"/>
    <property type="match status" value="1"/>
</dbReference>
<dbReference type="EC" id="3.1.3.16" evidence="2"/>
<gene>
    <name evidence="10" type="ORF">TTHERM_00277390</name>
</gene>
<dbReference type="HOGENOM" id="CLU_328877_0_0_1"/>
<evidence type="ECO:0000256" key="3">
    <source>
        <dbReference type="ARBA" id="ARBA00022801"/>
    </source>
</evidence>
<dbReference type="SMART" id="SM00292">
    <property type="entry name" value="BRCT"/>
    <property type="match status" value="1"/>
</dbReference>
<feature type="compositionally biased region" description="Basic and acidic residues" evidence="7">
    <location>
        <begin position="513"/>
        <end position="522"/>
    </location>
</feature>
<dbReference type="EMBL" id="GG662656">
    <property type="protein sequence ID" value="EAR97854.1"/>
    <property type="molecule type" value="Genomic_DNA"/>
</dbReference>
<dbReference type="Pfam" id="PF03031">
    <property type="entry name" value="NIF"/>
    <property type="match status" value="1"/>
</dbReference>
<evidence type="ECO:0000259" key="8">
    <source>
        <dbReference type="PROSITE" id="PS50172"/>
    </source>
</evidence>
<dbReference type="Pfam" id="PF00533">
    <property type="entry name" value="BRCT"/>
    <property type="match status" value="1"/>
</dbReference>
<evidence type="ECO:0000256" key="1">
    <source>
        <dbReference type="ARBA" id="ARBA00004123"/>
    </source>
</evidence>
<reference evidence="11" key="1">
    <citation type="journal article" date="2006" name="PLoS Biol.">
        <title>Macronuclear genome sequence of the ciliate Tetrahymena thermophila, a model eukaryote.</title>
        <authorList>
            <person name="Eisen J.A."/>
            <person name="Coyne R.S."/>
            <person name="Wu M."/>
            <person name="Wu D."/>
            <person name="Thiagarajan M."/>
            <person name="Wortman J.R."/>
            <person name="Badger J.H."/>
            <person name="Ren Q."/>
            <person name="Amedeo P."/>
            <person name="Jones K.M."/>
            <person name="Tallon L.J."/>
            <person name="Delcher A.L."/>
            <person name="Salzberg S.L."/>
            <person name="Silva J.C."/>
            <person name="Haas B.J."/>
            <person name="Majoros W.H."/>
            <person name="Farzad M."/>
            <person name="Carlton J.M."/>
            <person name="Smith R.K. Jr."/>
            <person name="Garg J."/>
            <person name="Pearlman R.E."/>
            <person name="Karrer K.M."/>
            <person name="Sun L."/>
            <person name="Manning G."/>
            <person name="Elde N.C."/>
            <person name="Turkewitz A.P."/>
            <person name="Asai D.J."/>
            <person name="Wilkes D.E."/>
            <person name="Wang Y."/>
            <person name="Cai H."/>
            <person name="Collins K."/>
            <person name="Stewart B.A."/>
            <person name="Lee S.R."/>
            <person name="Wilamowska K."/>
            <person name="Weinberg Z."/>
            <person name="Ruzzo W.L."/>
            <person name="Wloga D."/>
            <person name="Gaertig J."/>
            <person name="Frankel J."/>
            <person name="Tsao C.-C."/>
            <person name="Gorovsky M.A."/>
            <person name="Keeling P.J."/>
            <person name="Waller R.F."/>
            <person name="Patron N.J."/>
            <person name="Cherry J.M."/>
            <person name="Stover N.A."/>
            <person name="Krieger C.J."/>
            <person name="del Toro C."/>
            <person name="Ryder H.F."/>
            <person name="Williamson S.C."/>
            <person name="Barbeau R.A."/>
            <person name="Hamilton E.P."/>
            <person name="Orias E."/>
        </authorList>
    </citation>
    <scope>NUCLEOTIDE SEQUENCE [LARGE SCALE GENOMIC DNA]</scope>
    <source>
        <strain evidence="11">SB210</strain>
    </source>
</reference>
<comment type="subcellular location">
    <subcellularLocation>
        <location evidence="1">Nucleus</location>
    </subcellularLocation>
</comment>
<evidence type="ECO:0000313" key="11">
    <source>
        <dbReference type="Proteomes" id="UP000009168"/>
    </source>
</evidence>
<keyword evidence="11" id="KW-1185">Reference proteome</keyword>
<feature type="region of interest" description="Disordered" evidence="7">
    <location>
        <begin position="650"/>
        <end position="669"/>
    </location>
</feature>
<dbReference type="PANTHER" id="PTHR23081">
    <property type="entry name" value="RNA POLYMERASE II CTD PHOSPHATASE"/>
    <property type="match status" value="1"/>
</dbReference>
<dbReference type="RefSeq" id="XP_001018099.1">
    <property type="nucleotide sequence ID" value="XM_001018099.2"/>
</dbReference>
<feature type="compositionally biased region" description="Polar residues" evidence="7">
    <location>
        <begin position="539"/>
        <end position="561"/>
    </location>
</feature>
<dbReference type="Gene3D" id="3.40.50.10190">
    <property type="entry name" value="BRCT domain"/>
    <property type="match status" value="1"/>
</dbReference>
<dbReference type="InterPro" id="IPR036420">
    <property type="entry name" value="BRCT_dom_sf"/>
</dbReference>
<dbReference type="SMART" id="SM00577">
    <property type="entry name" value="CPDc"/>
    <property type="match status" value="1"/>
</dbReference>
<evidence type="ECO:0000256" key="5">
    <source>
        <dbReference type="ARBA" id="ARBA00047761"/>
    </source>
</evidence>
<dbReference type="GO" id="GO:0005634">
    <property type="term" value="C:nucleus"/>
    <property type="evidence" value="ECO:0007669"/>
    <property type="project" value="UniProtKB-SubCell"/>
</dbReference>
<dbReference type="InterPro" id="IPR001357">
    <property type="entry name" value="BRCT_dom"/>
</dbReference>
<dbReference type="KEGG" id="tet:TTHERM_00277390"/>